<keyword evidence="1" id="KW-0175">Coiled coil</keyword>
<organism evidence="2">
    <name type="scientific">marine metagenome</name>
    <dbReference type="NCBI Taxonomy" id="408172"/>
    <lineage>
        <taxon>unclassified sequences</taxon>
        <taxon>metagenomes</taxon>
        <taxon>ecological metagenomes</taxon>
    </lineage>
</organism>
<name>A0A381NRL5_9ZZZZ</name>
<accession>A0A381NRL5</accession>
<reference evidence="2" key="1">
    <citation type="submission" date="2018-05" db="EMBL/GenBank/DDBJ databases">
        <authorList>
            <person name="Lanie J.A."/>
            <person name="Ng W.-L."/>
            <person name="Kazmierczak K.M."/>
            <person name="Andrzejewski T.M."/>
            <person name="Davidsen T.M."/>
            <person name="Wayne K.J."/>
            <person name="Tettelin H."/>
            <person name="Glass J.I."/>
            <person name="Rusch D."/>
            <person name="Podicherti R."/>
            <person name="Tsui H.-C.T."/>
            <person name="Winkler M.E."/>
        </authorList>
    </citation>
    <scope>NUCLEOTIDE SEQUENCE</scope>
</reference>
<proteinExistence type="predicted"/>
<feature type="coiled-coil region" evidence="1">
    <location>
        <begin position="80"/>
        <end position="114"/>
    </location>
</feature>
<protein>
    <submittedName>
        <fullName evidence="2">Uncharacterized protein</fullName>
    </submittedName>
</protein>
<dbReference type="EMBL" id="UINC01000482">
    <property type="protein sequence ID" value="SUZ56133.1"/>
    <property type="molecule type" value="Genomic_DNA"/>
</dbReference>
<dbReference type="AlphaFoldDB" id="A0A381NRL5"/>
<evidence type="ECO:0000256" key="1">
    <source>
        <dbReference type="SAM" id="Coils"/>
    </source>
</evidence>
<evidence type="ECO:0000313" key="2">
    <source>
        <dbReference type="EMBL" id="SUZ56133.1"/>
    </source>
</evidence>
<gene>
    <name evidence="2" type="ORF">METZ01_LOCUS8987</name>
</gene>
<sequence>MTKLVKSTILVFLPFIALSLNAEEIEDFKKCSLIDDPMERLACFDALVKDENKSSKVEAKPEAEKPLPVKKEVKTEEKVSKSSEKIIEEQKEKILTLERRVKRISRQRDAEKQKNETKSQPFSATIESVKFINYKFKFKLDNGETWQLTDSGKRARLKKGETIRIVPGDMRSFFLENSKGRFRVKKIN</sequence>